<dbReference type="InterPro" id="IPR035965">
    <property type="entry name" value="PAS-like_dom_sf"/>
</dbReference>
<protein>
    <recommendedName>
        <fullName evidence="7">PAS domain S-box-containing protein</fullName>
    </recommendedName>
</protein>
<dbReference type="SUPFAM" id="SSF55785">
    <property type="entry name" value="PYP-like sensor domain (PAS domain)"/>
    <property type="match status" value="2"/>
</dbReference>
<evidence type="ECO:0000313" key="5">
    <source>
        <dbReference type="EMBL" id="GIJ58149.1"/>
    </source>
</evidence>
<evidence type="ECO:0000256" key="1">
    <source>
        <dbReference type="ARBA" id="ARBA00022553"/>
    </source>
</evidence>
<dbReference type="InterPro" id="IPR051932">
    <property type="entry name" value="Bact_StressResp_Reg"/>
</dbReference>
<evidence type="ECO:0008006" key="7">
    <source>
        <dbReference type="Google" id="ProtNLM"/>
    </source>
</evidence>
<dbReference type="SMART" id="SM00091">
    <property type="entry name" value="PAS"/>
    <property type="match status" value="2"/>
</dbReference>
<dbReference type="InterPro" id="IPR001610">
    <property type="entry name" value="PAC"/>
</dbReference>
<feature type="domain" description="PAC" evidence="3">
    <location>
        <begin position="207"/>
        <end position="259"/>
    </location>
</feature>
<dbReference type="InterPro" id="IPR002645">
    <property type="entry name" value="STAS_dom"/>
</dbReference>
<evidence type="ECO:0000259" key="2">
    <source>
        <dbReference type="PROSITE" id="PS50112"/>
    </source>
</evidence>
<dbReference type="InterPro" id="IPR000700">
    <property type="entry name" value="PAS-assoc_C"/>
</dbReference>
<dbReference type="CDD" id="cd07041">
    <property type="entry name" value="STAS_RsbR_RsbS_like"/>
    <property type="match status" value="1"/>
</dbReference>
<dbReference type="Proteomes" id="UP000612585">
    <property type="component" value="Unassembled WGS sequence"/>
</dbReference>
<evidence type="ECO:0000259" key="3">
    <source>
        <dbReference type="PROSITE" id="PS50113"/>
    </source>
</evidence>
<dbReference type="NCBIfam" id="TIGR00229">
    <property type="entry name" value="sensory_box"/>
    <property type="match status" value="2"/>
</dbReference>
<dbReference type="PROSITE" id="PS50801">
    <property type="entry name" value="STAS"/>
    <property type="match status" value="1"/>
</dbReference>
<sequence length="403" mass="44355">MQVAMDGELALYQQMIDSITDYEVIKLDDTGHVRTWHEGAARLFGYAAGEIIGRPGSVFYPEDDVRDGRPAQDLRAAAETGRLDAEGWRVRKDGTQFWASVTLTPIRGHGGTLLGFVRVTRNHTDRREQEIEMRAVERMLDAITDYEVIRLDTDGVIRSWSPGAEKLKGYRAAEIIGHHVSTFYPEDDARNGVPDREMAGAVRLGRLETEGWRVRKDGSRFWGSTIMSPIRDDSDTVIGFVSVGRDLSDKRAQELLVQRQQDEILELSTPVIQVWDKVLVLPIIGTLDSARAARLTEGLLERVAAYQAEVAILDVSGVPAVDTEVAQHMLKTVEAARLMGATSILSGVRPETAQAIVHLGIDLGSLRSRSNLREALQLALTMVGAAPALTGNRDRDALVGSHA</sequence>
<dbReference type="Gene3D" id="3.30.750.24">
    <property type="entry name" value="STAS domain"/>
    <property type="match status" value="1"/>
</dbReference>
<dbReference type="Gene3D" id="3.30.450.20">
    <property type="entry name" value="PAS domain"/>
    <property type="match status" value="2"/>
</dbReference>
<reference evidence="5" key="1">
    <citation type="submission" date="2021-01" db="EMBL/GenBank/DDBJ databases">
        <title>Whole genome shotgun sequence of Virgisporangium aurantiacum NBRC 16421.</title>
        <authorList>
            <person name="Komaki H."/>
            <person name="Tamura T."/>
        </authorList>
    </citation>
    <scope>NUCLEOTIDE SEQUENCE</scope>
    <source>
        <strain evidence="5">NBRC 16421</strain>
    </source>
</reference>
<dbReference type="InterPro" id="IPR000014">
    <property type="entry name" value="PAS"/>
</dbReference>
<dbReference type="AlphaFoldDB" id="A0A8J4E1L5"/>
<dbReference type="SUPFAM" id="SSF52091">
    <property type="entry name" value="SpoIIaa-like"/>
    <property type="match status" value="1"/>
</dbReference>
<dbReference type="CDD" id="cd00130">
    <property type="entry name" value="PAS"/>
    <property type="match status" value="2"/>
</dbReference>
<dbReference type="Pfam" id="PF13426">
    <property type="entry name" value="PAS_9"/>
    <property type="match status" value="2"/>
</dbReference>
<dbReference type="InterPro" id="IPR036513">
    <property type="entry name" value="STAS_dom_sf"/>
</dbReference>
<evidence type="ECO:0000259" key="4">
    <source>
        <dbReference type="PROSITE" id="PS50801"/>
    </source>
</evidence>
<feature type="domain" description="STAS" evidence="4">
    <location>
        <begin position="268"/>
        <end position="379"/>
    </location>
</feature>
<dbReference type="SMART" id="SM00086">
    <property type="entry name" value="PAC"/>
    <property type="match status" value="2"/>
</dbReference>
<dbReference type="PANTHER" id="PTHR33745">
    <property type="entry name" value="RSBT ANTAGONIST PROTEIN RSBS-RELATED"/>
    <property type="match status" value="1"/>
</dbReference>
<name>A0A8J4E1L5_9ACTN</name>
<feature type="domain" description="PAS" evidence="2">
    <location>
        <begin position="8"/>
        <end position="63"/>
    </location>
</feature>
<evidence type="ECO:0000313" key="6">
    <source>
        <dbReference type="Proteomes" id="UP000612585"/>
    </source>
</evidence>
<keyword evidence="6" id="KW-1185">Reference proteome</keyword>
<organism evidence="5 6">
    <name type="scientific">Virgisporangium aurantiacum</name>
    <dbReference type="NCBI Taxonomy" id="175570"/>
    <lineage>
        <taxon>Bacteria</taxon>
        <taxon>Bacillati</taxon>
        <taxon>Actinomycetota</taxon>
        <taxon>Actinomycetes</taxon>
        <taxon>Micromonosporales</taxon>
        <taxon>Micromonosporaceae</taxon>
        <taxon>Virgisporangium</taxon>
    </lineage>
</organism>
<dbReference type="PROSITE" id="PS50113">
    <property type="entry name" value="PAC"/>
    <property type="match status" value="2"/>
</dbReference>
<dbReference type="Pfam" id="PF01740">
    <property type="entry name" value="STAS"/>
    <property type="match status" value="1"/>
</dbReference>
<dbReference type="EMBL" id="BOPG01000034">
    <property type="protein sequence ID" value="GIJ58149.1"/>
    <property type="molecule type" value="Genomic_DNA"/>
</dbReference>
<dbReference type="PROSITE" id="PS50112">
    <property type="entry name" value="PAS"/>
    <property type="match status" value="2"/>
</dbReference>
<dbReference type="PANTHER" id="PTHR33745:SF3">
    <property type="entry name" value="RSBT CO-ANTAGONIST PROTEIN RSBRC"/>
    <property type="match status" value="1"/>
</dbReference>
<gene>
    <name evidence="5" type="ORF">Vau01_056650</name>
</gene>
<proteinExistence type="predicted"/>
<comment type="caution">
    <text evidence="5">The sequence shown here is derived from an EMBL/GenBank/DDBJ whole genome shotgun (WGS) entry which is preliminary data.</text>
</comment>
<keyword evidence="1" id="KW-0597">Phosphoprotein</keyword>
<accession>A0A8J4E1L5</accession>
<feature type="domain" description="PAS" evidence="2">
    <location>
        <begin position="132"/>
        <end position="187"/>
    </location>
</feature>
<feature type="domain" description="PAC" evidence="3">
    <location>
        <begin position="83"/>
        <end position="135"/>
    </location>
</feature>
<dbReference type="RefSeq" id="WP_203998486.1">
    <property type="nucleotide sequence ID" value="NZ_BOPG01000034.1"/>
</dbReference>